<feature type="transmembrane region" description="Helical" evidence="1">
    <location>
        <begin position="164"/>
        <end position="188"/>
    </location>
</feature>
<dbReference type="Pfam" id="PF10319">
    <property type="entry name" value="7TM_GPCR_Srj"/>
    <property type="match status" value="1"/>
</dbReference>
<evidence type="ECO:0000256" key="1">
    <source>
        <dbReference type="SAM" id="Phobius"/>
    </source>
</evidence>
<dbReference type="EMBL" id="CANHGI010000004">
    <property type="protein sequence ID" value="CAI5447331.1"/>
    <property type="molecule type" value="Genomic_DNA"/>
</dbReference>
<keyword evidence="1" id="KW-1133">Transmembrane helix</keyword>
<evidence type="ECO:0000313" key="2">
    <source>
        <dbReference type="EMBL" id="CAI5447331.1"/>
    </source>
</evidence>
<dbReference type="Proteomes" id="UP001152747">
    <property type="component" value="Unassembled WGS sequence"/>
</dbReference>
<dbReference type="PANTHER" id="PTHR45907:SF16">
    <property type="entry name" value="SERPENTINE RECEPTOR, CLASS J"/>
    <property type="match status" value="1"/>
</dbReference>
<gene>
    <name evidence="2" type="ORF">CAMP_LOCUS9968</name>
</gene>
<organism evidence="2 3">
    <name type="scientific">Caenorhabditis angaria</name>
    <dbReference type="NCBI Taxonomy" id="860376"/>
    <lineage>
        <taxon>Eukaryota</taxon>
        <taxon>Metazoa</taxon>
        <taxon>Ecdysozoa</taxon>
        <taxon>Nematoda</taxon>
        <taxon>Chromadorea</taxon>
        <taxon>Rhabditida</taxon>
        <taxon>Rhabditina</taxon>
        <taxon>Rhabditomorpha</taxon>
        <taxon>Rhabditoidea</taxon>
        <taxon>Rhabditidae</taxon>
        <taxon>Peloderinae</taxon>
        <taxon>Caenorhabditis</taxon>
    </lineage>
</organism>
<sequence length="294" mass="33560">MGAYRYLLASFACYNIFLSLVDCVLPMAIFNNKSSLIPFLTGGFFDDVKTFGSLPVAIRGSFFGLGYGILVIHFLYRYIVLFRPQISFKFSQRNGMFVAFVFFLSHGVLWCSVCRLLMYPDEEMLEYNEKAFFEKFNANLRDFSFVGTVLYDENVSKELYTRGYTGLICLTLISTYAVSSYVFLGYKIMSKLQEHNIISRTTKKQHSQLFLSLVVQTIIPCVASFFPTIFGWYSPILKLKVEKAAEFSIISNAFCSIIDPIAIIVLLPNYRTKICKSNKTAKTTSFAEKPTFLI</sequence>
<dbReference type="OrthoDB" id="5783895at2759"/>
<comment type="caution">
    <text evidence="2">The sequence shown here is derived from an EMBL/GenBank/DDBJ whole genome shotgun (WGS) entry which is preliminary data.</text>
</comment>
<protein>
    <submittedName>
        <fullName evidence="2">Uncharacterized protein</fullName>
    </submittedName>
</protein>
<reference evidence="2" key="1">
    <citation type="submission" date="2022-11" db="EMBL/GenBank/DDBJ databases">
        <authorList>
            <person name="Kikuchi T."/>
        </authorList>
    </citation>
    <scope>NUCLEOTIDE SEQUENCE</scope>
    <source>
        <strain evidence="2">PS1010</strain>
    </source>
</reference>
<proteinExistence type="predicted"/>
<dbReference type="SUPFAM" id="SSF81321">
    <property type="entry name" value="Family A G protein-coupled receptor-like"/>
    <property type="match status" value="1"/>
</dbReference>
<keyword evidence="1" id="KW-0812">Transmembrane</keyword>
<feature type="transmembrane region" description="Helical" evidence="1">
    <location>
        <begin position="245"/>
        <end position="267"/>
    </location>
</feature>
<feature type="transmembrane region" description="Helical" evidence="1">
    <location>
        <begin position="209"/>
        <end position="233"/>
    </location>
</feature>
<evidence type="ECO:0000313" key="3">
    <source>
        <dbReference type="Proteomes" id="UP001152747"/>
    </source>
</evidence>
<feature type="transmembrane region" description="Helical" evidence="1">
    <location>
        <begin position="7"/>
        <end position="30"/>
    </location>
</feature>
<keyword evidence="1" id="KW-0472">Membrane</keyword>
<dbReference type="InterPro" id="IPR019423">
    <property type="entry name" value="7TM_GPCR_serpentine_rcpt_Srj"/>
</dbReference>
<keyword evidence="3" id="KW-1185">Reference proteome</keyword>
<feature type="transmembrane region" description="Helical" evidence="1">
    <location>
        <begin position="97"/>
        <end position="118"/>
    </location>
</feature>
<name>A0A9P1ILM2_9PELO</name>
<feature type="transmembrane region" description="Helical" evidence="1">
    <location>
        <begin position="56"/>
        <end position="76"/>
    </location>
</feature>
<accession>A0A9P1ILM2</accession>
<dbReference type="PANTHER" id="PTHR45907">
    <property type="entry name" value="SERPENTINE RECEPTOR, CLASS J"/>
    <property type="match status" value="1"/>
</dbReference>
<dbReference type="AlphaFoldDB" id="A0A9P1ILM2"/>